<dbReference type="EMBL" id="SDMP01000005">
    <property type="protein sequence ID" value="RYR57574.1"/>
    <property type="molecule type" value="Genomic_DNA"/>
</dbReference>
<dbReference type="GO" id="GO:0010073">
    <property type="term" value="P:meristem maintenance"/>
    <property type="evidence" value="ECO:0007669"/>
    <property type="project" value="InterPro"/>
</dbReference>
<organism evidence="2 3">
    <name type="scientific">Arachis hypogaea</name>
    <name type="common">Peanut</name>
    <dbReference type="NCBI Taxonomy" id="3818"/>
    <lineage>
        <taxon>Eukaryota</taxon>
        <taxon>Viridiplantae</taxon>
        <taxon>Streptophyta</taxon>
        <taxon>Embryophyta</taxon>
        <taxon>Tracheophyta</taxon>
        <taxon>Spermatophyta</taxon>
        <taxon>Magnoliopsida</taxon>
        <taxon>eudicotyledons</taxon>
        <taxon>Gunneridae</taxon>
        <taxon>Pentapetalae</taxon>
        <taxon>rosids</taxon>
        <taxon>fabids</taxon>
        <taxon>Fabales</taxon>
        <taxon>Fabaceae</taxon>
        <taxon>Papilionoideae</taxon>
        <taxon>50 kb inversion clade</taxon>
        <taxon>dalbergioids sensu lato</taxon>
        <taxon>Dalbergieae</taxon>
        <taxon>Pterocarpus clade</taxon>
        <taxon>Arachis</taxon>
    </lineage>
</organism>
<accession>A0A445D3G9</accession>
<protein>
    <recommendedName>
        <fullName evidence="1">Aminotransferase-like plant mobile domain-containing protein</fullName>
    </recommendedName>
</protein>
<dbReference type="AlphaFoldDB" id="A0A445D3G9"/>
<dbReference type="PANTHER" id="PTHR46033:SF1">
    <property type="entry name" value="PROTEIN MAIN-LIKE 2"/>
    <property type="match status" value="1"/>
</dbReference>
<feature type="domain" description="Aminotransferase-like plant mobile" evidence="1">
    <location>
        <begin position="4"/>
        <end position="103"/>
    </location>
</feature>
<proteinExistence type="predicted"/>
<reference evidence="2 3" key="1">
    <citation type="submission" date="2019-01" db="EMBL/GenBank/DDBJ databases">
        <title>Sequencing of cultivated peanut Arachis hypogaea provides insights into genome evolution and oil improvement.</title>
        <authorList>
            <person name="Chen X."/>
        </authorList>
    </citation>
    <scope>NUCLEOTIDE SEQUENCE [LARGE SCALE GENOMIC DNA]</scope>
    <source>
        <strain evidence="3">cv. Fuhuasheng</strain>
        <tissue evidence="2">Leaves</tissue>
    </source>
</reference>
<dbReference type="InterPro" id="IPR044824">
    <property type="entry name" value="MAIN-like"/>
</dbReference>
<comment type="caution">
    <text evidence="2">The sequence shown here is derived from an EMBL/GenBank/DDBJ whole genome shotgun (WGS) entry which is preliminary data.</text>
</comment>
<dbReference type="InterPro" id="IPR019557">
    <property type="entry name" value="AminoTfrase-like_pln_mobile"/>
</dbReference>
<evidence type="ECO:0000259" key="1">
    <source>
        <dbReference type="Pfam" id="PF10536"/>
    </source>
</evidence>
<keyword evidence="3" id="KW-1185">Reference proteome</keyword>
<evidence type="ECO:0000313" key="3">
    <source>
        <dbReference type="Proteomes" id="UP000289738"/>
    </source>
</evidence>
<sequence>MTVHFTWFHEKFRLLPVDATEDTVCIYAHAYIMMFLSTQLFGDKSANRVHIRWLSFVANHDDMGNYSWGTAALAWLYRCMCRVVNRNITNLSWIFWWFSPLRPHGFEDFSFPLASKWAAYLLPNDGKEQRILWEPYSTLDVLVVVHLEILMKKHCWLW</sequence>
<name>A0A445D3G9_ARAHY</name>
<evidence type="ECO:0000313" key="2">
    <source>
        <dbReference type="EMBL" id="RYR57574.1"/>
    </source>
</evidence>
<dbReference type="PANTHER" id="PTHR46033">
    <property type="entry name" value="PROTEIN MAIN-LIKE 2"/>
    <property type="match status" value="1"/>
</dbReference>
<dbReference type="Proteomes" id="UP000289738">
    <property type="component" value="Chromosome A05"/>
</dbReference>
<dbReference type="Pfam" id="PF10536">
    <property type="entry name" value="PMD"/>
    <property type="match status" value="1"/>
</dbReference>
<gene>
    <name evidence="2" type="ORF">Ahy_A05g023277</name>
</gene>